<evidence type="ECO:0000313" key="2">
    <source>
        <dbReference type="Proteomes" id="UP000409037"/>
    </source>
</evidence>
<sequence length="57" mass="6451">MCILYTADPADAQKWRDCRSTLAPELEFRQWPDIGSPAEVHYLPTFPLKDNASQIGS</sequence>
<dbReference type="EMBL" id="CABVHU010000001">
    <property type="protein sequence ID" value="VVN73773.1"/>
    <property type="molecule type" value="Genomic_DNA"/>
</dbReference>
<dbReference type="Proteomes" id="UP000409037">
    <property type="component" value="Unassembled WGS sequence"/>
</dbReference>
<name>A0A5E7AFR3_PSEFL</name>
<reference evidence="1 2" key="1">
    <citation type="submission" date="2019-09" db="EMBL/GenBank/DDBJ databases">
        <authorList>
            <person name="Chandra G."/>
            <person name="Truman W A."/>
        </authorList>
    </citation>
    <scope>NUCLEOTIDE SEQUENCE [LARGE SCALE GENOMIC DNA]</scope>
    <source>
        <strain evidence="1">PS833</strain>
    </source>
</reference>
<accession>A0A5E7AFR3</accession>
<protein>
    <submittedName>
        <fullName evidence="1">Uncharacterized protein</fullName>
    </submittedName>
</protein>
<evidence type="ECO:0000313" key="1">
    <source>
        <dbReference type="EMBL" id="VVN73773.1"/>
    </source>
</evidence>
<proteinExistence type="predicted"/>
<organism evidence="1 2">
    <name type="scientific">Pseudomonas fluorescens</name>
    <dbReference type="NCBI Taxonomy" id="294"/>
    <lineage>
        <taxon>Bacteria</taxon>
        <taxon>Pseudomonadati</taxon>
        <taxon>Pseudomonadota</taxon>
        <taxon>Gammaproteobacteria</taxon>
        <taxon>Pseudomonadales</taxon>
        <taxon>Pseudomonadaceae</taxon>
        <taxon>Pseudomonas</taxon>
    </lineage>
</organism>
<gene>
    <name evidence="1" type="ORF">PS833_00594</name>
</gene>
<dbReference type="AlphaFoldDB" id="A0A5E7AFR3"/>